<feature type="domain" description="DUF4183" evidence="1">
    <location>
        <begin position="36"/>
        <end position="113"/>
    </location>
</feature>
<evidence type="ECO:0000259" key="1">
    <source>
        <dbReference type="Pfam" id="PF13799"/>
    </source>
</evidence>
<evidence type="ECO:0000313" key="3">
    <source>
        <dbReference type="Proteomes" id="UP000588491"/>
    </source>
</evidence>
<dbReference type="Pfam" id="PF13799">
    <property type="entry name" value="DUF4183"/>
    <property type="match status" value="1"/>
</dbReference>
<comment type="caution">
    <text evidence="2">The sequence shown here is derived from an EMBL/GenBank/DDBJ whole genome shotgun (WGS) entry which is preliminary data.</text>
</comment>
<sequence>MPLQIMKLAVSAALDIDTAPTVDRFFYIVTDLITGADTLEIDAADFMTDTGDAATTLPELTADNSYFNVYVNGVLQMEDLLTYTAGATGVGGLVITVPDGSTIIADTPVVLEITNFAPTSEATINT</sequence>
<accession>A0A7Y0PP32</accession>
<dbReference type="RefSeq" id="WP_169188704.1">
    <property type="nucleotide sequence ID" value="NZ_JABBPK010000001.1"/>
</dbReference>
<keyword evidence="3" id="KW-1185">Reference proteome</keyword>
<gene>
    <name evidence="2" type="ORF">HHU08_13920</name>
</gene>
<name>A0A7Y0PP32_9BACI</name>
<dbReference type="AlphaFoldDB" id="A0A7Y0PP32"/>
<reference evidence="2 3" key="1">
    <citation type="submission" date="2020-04" db="EMBL/GenBank/DDBJ databases">
        <title>Bacillus sp. UniB3 isolated from commercial digestive syrup.</title>
        <authorList>
            <person name="Thorat V."/>
            <person name="Kirdat K."/>
            <person name="Tiwarekar B."/>
            <person name="Yadav A."/>
        </authorList>
    </citation>
    <scope>NUCLEOTIDE SEQUENCE [LARGE SCALE GENOMIC DNA]</scope>
    <source>
        <strain evidence="2 3">UniB3</strain>
    </source>
</reference>
<dbReference type="EMBL" id="JABBPK010000001">
    <property type="protein sequence ID" value="NMO78079.1"/>
    <property type="molecule type" value="Genomic_DNA"/>
</dbReference>
<evidence type="ECO:0000313" key="2">
    <source>
        <dbReference type="EMBL" id="NMO78079.1"/>
    </source>
</evidence>
<organism evidence="2 3">
    <name type="scientific">Niallia alba</name>
    <dbReference type="NCBI Taxonomy" id="2729105"/>
    <lineage>
        <taxon>Bacteria</taxon>
        <taxon>Bacillati</taxon>
        <taxon>Bacillota</taxon>
        <taxon>Bacilli</taxon>
        <taxon>Bacillales</taxon>
        <taxon>Bacillaceae</taxon>
        <taxon>Niallia</taxon>
    </lineage>
</organism>
<dbReference type="Proteomes" id="UP000588491">
    <property type="component" value="Unassembled WGS sequence"/>
</dbReference>
<proteinExistence type="predicted"/>
<protein>
    <submittedName>
        <fullName evidence="2">DUF4183 domain-containing protein</fullName>
    </submittedName>
</protein>
<dbReference type="InterPro" id="IPR025237">
    <property type="entry name" value="DUF4183"/>
</dbReference>